<organism evidence="1 2">
    <name type="scientific">Rhizobium esperanzae</name>
    <dbReference type="NCBI Taxonomy" id="1967781"/>
    <lineage>
        <taxon>Bacteria</taxon>
        <taxon>Pseudomonadati</taxon>
        <taxon>Pseudomonadota</taxon>
        <taxon>Alphaproteobacteria</taxon>
        <taxon>Hyphomicrobiales</taxon>
        <taxon>Rhizobiaceae</taxon>
        <taxon>Rhizobium/Agrobacterium group</taxon>
        <taxon>Rhizobium</taxon>
    </lineage>
</organism>
<comment type="caution">
    <text evidence="1">The sequence shown here is derived from an EMBL/GenBank/DDBJ whole genome shotgun (WGS) entry which is preliminary data.</text>
</comment>
<reference evidence="1 2" key="1">
    <citation type="submission" date="2017-03" db="EMBL/GenBank/DDBJ databases">
        <title>Genome of strain Rhizobium sp. CNPSo 668.</title>
        <authorList>
            <person name="Ribeiro R."/>
        </authorList>
    </citation>
    <scope>NUCLEOTIDE SEQUENCE [LARGE SCALE GENOMIC DNA]</scope>
    <source>
        <strain evidence="1 2">CNPSo 668</strain>
    </source>
</reference>
<dbReference type="AlphaFoldDB" id="A0A246DPQ4"/>
<dbReference type="RefSeq" id="WP_088396336.1">
    <property type="nucleotide sequence ID" value="NZ_MXPU01000018.1"/>
</dbReference>
<dbReference type="EMBL" id="MXPU01000018">
    <property type="protein sequence ID" value="OWO92275.1"/>
    <property type="molecule type" value="Genomic_DNA"/>
</dbReference>
<evidence type="ECO:0000313" key="1">
    <source>
        <dbReference type="EMBL" id="OWO92275.1"/>
    </source>
</evidence>
<gene>
    <name evidence="1" type="ORF">B5E41_23870</name>
</gene>
<evidence type="ECO:0000313" key="2">
    <source>
        <dbReference type="Proteomes" id="UP000197269"/>
    </source>
</evidence>
<dbReference type="Proteomes" id="UP000197269">
    <property type="component" value="Unassembled WGS sequence"/>
</dbReference>
<name>A0A246DPQ4_9HYPH</name>
<protein>
    <recommendedName>
        <fullName evidence="3">DUF982 domain-containing protein</fullName>
    </recommendedName>
</protein>
<sequence length="91" mass="9889">MGGFHAGDGARVLWKSVVILHLRKSITVRSAKQAFDLLSARWPVSDGKAYIAALEACEGVDDGLVSDESAQELFLLALKEAEIPYSAENER</sequence>
<dbReference type="Gene3D" id="6.10.250.730">
    <property type="match status" value="1"/>
</dbReference>
<dbReference type="Pfam" id="PF06169">
    <property type="entry name" value="DUF982"/>
    <property type="match status" value="1"/>
</dbReference>
<evidence type="ECO:0008006" key="3">
    <source>
        <dbReference type="Google" id="ProtNLM"/>
    </source>
</evidence>
<accession>A0A246DPQ4</accession>
<dbReference type="InterPro" id="IPR010385">
    <property type="entry name" value="DUF982"/>
</dbReference>
<proteinExistence type="predicted"/>